<evidence type="ECO:0000313" key="9">
    <source>
        <dbReference type="Proteomes" id="UP000323454"/>
    </source>
</evidence>
<reference evidence="8 9" key="1">
    <citation type="submission" date="2019-09" db="EMBL/GenBank/DDBJ databases">
        <title>Goodfellowia gen. nov., a new genus of the Pseudonocardineae related to Actinoalloteichus, containing Goodfellowia coeruleoviolacea gen. nov., comb. nov. gen. nov., comb. nov.</title>
        <authorList>
            <person name="Labeda D."/>
        </authorList>
    </citation>
    <scope>NUCLEOTIDE SEQUENCE [LARGE SCALE GENOMIC DNA]</scope>
    <source>
        <strain evidence="8 9">AN110305</strain>
    </source>
</reference>
<feature type="domain" description="RNA polymerase sigma factor 70 region 4 type 2" evidence="7">
    <location>
        <begin position="114"/>
        <end position="165"/>
    </location>
</feature>
<evidence type="ECO:0000256" key="3">
    <source>
        <dbReference type="ARBA" id="ARBA00023015"/>
    </source>
</evidence>
<dbReference type="InterPro" id="IPR014284">
    <property type="entry name" value="RNA_pol_sigma-70_dom"/>
</dbReference>
<dbReference type="SUPFAM" id="SSF54427">
    <property type="entry name" value="NTF2-like"/>
    <property type="match status" value="1"/>
</dbReference>
<protein>
    <submittedName>
        <fullName evidence="8">RNA polymerase sigma-70 factor</fullName>
    </submittedName>
</protein>
<evidence type="ECO:0000259" key="6">
    <source>
        <dbReference type="Pfam" id="PF04542"/>
    </source>
</evidence>
<feature type="domain" description="RNA polymerase sigma-70 region 2" evidence="6">
    <location>
        <begin position="15"/>
        <end position="78"/>
    </location>
</feature>
<reference evidence="8 9" key="2">
    <citation type="submission" date="2019-09" db="EMBL/GenBank/DDBJ databases">
        <authorList>
            <person name="Jin C."/>
        </authorList>
    </citation>
    <scope>NUCLEOTIDE SEQUENCE [LARGE SCALE GENOMIC DNA]</scope>
    <source>
        <strain evidence="8 9">AN110305</strain>
    </source>
</reference>
<comment type="caution">
    <text evidence="8">The sequence shown here is derived from an EMBL/GenBank/DDBJ whole genome shotgun (WGS) entry which is preliminary data.</text>
</comment>
<dbReference type="InterPro" id="IPR014303">
    <property type="entry name" value="RNA_pol_sigma-70_ECF"/>
</dbReference>
<organism evidence="8 9">
    <name type="scientific">Solihabitans fulvus</name>
    <dbReference type="NCBI Taxonomy" id="1892852"/>
    <lineage>
        <taxon>Bacteria</taxon>
        <taxon>Bacillati</taxon>
        <taxon>Actinomycetota</taxon>
        <taxon>Actinomycetes</taxon>
        <taxon>Pseudonocardiales</taxon>
        <taxon>Pseudonocardiaceae</taxon>
        <taxon>Solihabitans</taxon>
    </lineage>
</organism>
<keyword evidence="4" id="KW-0731">Sigma factor</keyword>
<dbReference type="Gene3D" id="3.10.450.50">
    <property type="match status" value="1"/>
</dbReference>
<dbReference type="NCBIfam" id="TIGR02937">
    <property type="entry name" value="sigma70-ECF"/>
    <property type="match status" value="1"/>
</dbReference>
<comment type="similarity">
    <text evidence="1">Belongs to the sigma-70 factor family. ECF subfamily.</text>
</comment>
<dbReference type="Pfam" id="PF04542">
    <property type="entry name" value="Sigma70_r2"/>
    <property type="match status" value="1"/>
</dbReference>
<evidence type="ECO:0000256" key="2">
    <source>
        <dbReference type="ARBA" id="ARBA00011344"/>
    </source>
</evidence>
<dbReference type="InterPro" id="IPR036388">
    <property type="entry name" value="WH-like_DNA-bd_sf"/>
</dbReference>
<evidence type="ECO:0000256" key="5">
    <source>
        <dbReference type="ARBA" id="ARBA00023163"/>
    </source>
</evidence>
<dbReference type="Gene3D" id="1.10.10.10">
    <property type="entry name" value="Winged helix-like DNA-binding domain superfamily/Winged helix DNA-binding domain"/>
    <property type="match status" value="1"/>
</dbReference>
<dbReference type="InterPro" id="IPR013324">
    <property type="entry name" value="RNA_pol_sigma_r3/r4-like"/>
</dbReference>
<dbReference type="InterPro" id="IPR032710">
    <property type="entry name" value="NTF2-like_dom_sf"/>
</dbReference>
<dbReference type="AlphaFoldDB" id="A0A5B2WWB9"/>
<dbReference type="Pfam" id="PF08281">
    <property type="entry name" value="Sigma70_r4_2"/>
    <property type="match status" value="1"/>
</dbReference>
<dbReference type="EMBL" id="VUOB01000058">
    <property type="protein sequence ID" value="KAA2255224.1"/>
    <property type="molecule type" value="Genomic_DNA"/>
</dbReference>
<dbReference type="InterPro" id="IPR052704">
    <property type="entry name" value="ECF_Sigma-70_Domain"/>
</dbReference>
<dbReference type="NCBIfam" id="NF007214">
    <property type="entry name" value="PRK09636.1"/>
    <property type="match status" value="1"/>
</dbReference>
<dbReference type="GO" id="GO:0003677">
    <property type="term" value="F:DNA binding"/>
    <property type="evidence" value="ECO:0007669"/>
    <property type="project" value="InterPro"/>
</dbReference>
<dbReference type="InterPro" id="IPR013325">
    <property type="entry name" value="RNA_pol_sigma_r2"/>
</dbReference>
<dbReference type="InterPro" id="IPR013249">
    <property type="entry name" value="RNA_pol_sigma70_r4_t2"/>
</dbReference>
<evidence type="ECO:0000313" key="8">
    <source>
        <dbReference type="EMBL" id="KAA2255224.1"/>
    </source>
</evidence>
<evidence type="ECO:0000259" key="7">
    <source>
        <dbReference type="Pfam" id="PF08281"/>
    </source>
</evidence>
<name>A0A5B2WWB9_9PSEU</name>
<dbReference type="SUPFAM" id="SSF88946">
    <property type="entry name" value="Sigma2 domain of RNA polymerase sigma factors"/>
    <property type="match status" value="1"/>
</dbReference>
<accession>A0A5B2WWB9</accession>
<dbReference type="PANTHER" id="PTHR30173:SF36">
    <property type="entry name" value="ECF RNA POLYMERASE SIGMA FACTOR SIGJ"/>
    <property type="match status" value="1"/>
</dbReference>
<dbReference type="SUPFAM" id="SSF88659">
    <property type="entry name" value="Sigma3 and sigma4 domains of RNA polymerase sigma factors"/>
    <property type="match status" value="1"/>
</dbReference>
<dbReference type="GO" id="GO:0006352">
    <property type="term" value="P:DNA-templated transcription initiation"/>
    <property type="evidence" value="ECO:0007669"/>
    <property type="project" value="InterPro"/>
</dbReference>
<dbReference type="OrthoDB" id="3211555at2"/>
<dbReference type="GO" id="GO:0016987">
    <property type="term" value="F:sigma factor activity"/>
    <property type="evidence" value="ECO:0007669"/>
    <property type="project" value="UniProtKB-KW"/>
</dbReference>
<dbReference type="NCBIfam" id="TIGR02957">
    <property type="entry name" value="SigX4"/>
    <property type="match status" value="1"/>
</dbReference>
<dbReference type="Proteomes" id="UP000323454">
    <property type="component" value="Unassembled WGS sequence"/>
</dbReference>
<keyword evidence="3" id="KW-0805">Transcription regulation</keyword>
<dbReference type="Gene3D" id="1.10.1740.10">
    <property type="match status" value="1"/>
</dbReference>
<evidence type="ECO:0000256" key="4">
    <source>
        <dbReference type="ARBA" id="ARBA00023082"/>
    </source>
</evidence>
<comment type="subunit">
    <text evidence="2">Interacts transiently with the RNA polymerase catalytic core formed by RpoA, RpoB, RpoC and RpoZ (2 alpha, 1 beta, 1 beta' and 1 omega subunit) to form the RNA polymerase holoenzyme that can initiate transcription.</text>
</comment>
<dbReference type="RefSeq" id="WP_149852978.1">
    <property type="nucleotide sequence ID" value="NZ_VUOB01000058.1"/>
</dbReference>
<proteinExistence type="inferred from homology"/>
<sequence>MGESTEGQQADTLEFERHRPRLFALAYRLLGSASEAEDAVQDGFLRWHDADRAAIRTPVAWLTTVVTNLCRNRLASARARREEYVGPWLPEPVLTEDAALGPLETAEQRESVSLALLLLLERLTPAERAVFVLREAFGYGHAEIAALLDLTEANSQQLHHRARQRVASDRRRFAATREHGRRVAERFLAAARAGDLAALEQLLAEDVVATADGGGKATAARRPITGRQIVARYLSGLAAKPLPGVEIGFAEVNGQPAVVGTLAGVLLGAMALDVAENGRIVAVHIVANPDKLAYLAAQLSTR</sequence>
<dbReference type="InterPro" id="IPR007627">
    <property type="entry name" value="RNA_pol_sigma70_r2"/>
</dbReference>
<evidence type="ECO:0000256" key="1">
    <source>
        <dbReference type="ARBA" id="ARBA00010641"/>
    </source>
</evidence>
<dbReference type="PANTHER" id="PTHR30173">
    <property type="entry name" value="SIGMA 19 FACTOR"/>
    <property type="match status" value="1"/>
</dbReference>
<gene>
    <name evidence="8" type="ORF">F0L68_28805</name>
</gene>
<keyword evidence="5" id="KW-0804">Transcription</keyword>
<keyword evidence="9" id="KW-1185">Reference proteome</keyword>